<dbReference type="Gramene" id="C.cajan_06171.t">
    <property type="protein sequence ID" value="C.cajan_06171.t.cds1"/>
    <property type="gene ID" value="C.cajan_06171"/>
</dbReference>
<organism evidence="1 2">
    <name type="scientific">Cajanus cajan</name>
    <name type="common">Pigeon pea</name>
    <name type="synonym">Cajanus indicus</name>
    <dbReference type="NCBI Taxonomy" id="3821"/>
    <lineage>
        <taxon>Eukaryota</taxon>
        <taxon>Viridiplantae</taxon>
        <taxon>Streptophyta</taxon>
        <taxon>Embryophyta</taxon>
        <taxon>Tracheophyta</taxon>
        <taxon>Spermatophyta</taxon>
        <taxon>Magnoliopsida</taxon>
        <taxon>eudicotyledons</taxon>
        <taxon>Gunneridae</taxon>
        <taxon>Pentapetalae</taxon>
        <taxon>rosids</taxon>
        <taxon>fabids</taxon>
        <taxon>Fabales</taxon>
        <taxon>Fabaceae</taxon>
        <taxon>Papilionoideae</taxon>
        <taxon>50 kb inversion clade</taxon>
        <taxon>NPAAA clade</taxon>
        <taxon>indigoferoid/millettioid clade</taxon>
        <taxon>Phaseoleae</taxon>
        <taxon>Cajanus</taxon>
    </lineage>
</organism>
<reference evidence="1 2" key="1">
    <citation type="journal article" date="2012" name="Nat. Biotechnol.">
        <title>Draft genome sequence of pigeonpea (Cajanus cajan), an orphan legume crop of resource-poor farmers.</title>
        <authorList>
            <person name="Varshney R.K."/>
            <person name="Chen W."/>
            <person name="Li Y."/>
            <person name="Bharti A.K."/>
            <person name="Saxena R.K."/>
            <person name="Schlueter J.A."/>
            <person name="Donoghue M.T."/>
            <person name="Azam S."/>
            <person name="Fan G."/>
            <person name="Whaley A.M."/>
            <person name="Farmer A.D."/>
            <person name="Sheridan J."/>
            <person name="Iwata A."/>
            <person name="Tuteja R."/>
            <person name="Penmetsa R.V."/>
            <person name="Wu W."/>
            <person name="Upadhyaya H.D."/>
            <person name="Yang S.P."/>
            <person name="Shah T."/>
            <person name="Saxena K.B."/>
            <person name="Michael T."/>
            <person name="McCombie W.R."/>
            <person name="Yang B."/>
            <person name="Zhang G."/>
            <person name="Yang H."/>
            <person name="Wang J."/>
            <person name="Spillane C."/>
            <person name="Cook D.R."/>
            <person name="May G.D."/>
            <person name="Xu X."/>
            <person name="Jackson S.A."/>
        </authorList>
    </citation>
    <scope>NUCLEOTIDE SEQUENCE [LARGE SCALE GENOMIC DNA]</scope>
    <source>
        <strain evidence="2">cv. Asha</strain>
    </source>
</reference>
<evidence type="ECO:0000313" key="2">
    <source>
        <dbReference type="Proteomes" id="UP000075243"/>
    </source>
</evidence>
<dbReference type="Proteomes" id="UP000075243">
    <property type="component" value="Chromosome 2"/>
</dbReference>
<evidence type="ECO:0000313" key="1">
    <source>
        <dbReference type="EMBL" id="KYP73693.1"/>
    </source>
</evidence>
<sequence>MVGKPIKVDMRTINASCGKFARVCIEIDLNQLVMGKFWLSKHWFHVEYECLCLIYKRCDKYGHIACCYPDVKIDKSTRRQLR</sequence>
<dbReference type="InterPro" id="IPR040256">
    <property type="entry name" value="At4g02000-like"/>
</dbReference>
<dbReference type="EMBL" id="CM003604">
    <property type="protein sequence ID" value="KYP73693.1"/>
    <property type="molecule type" value="Genomic_DNA"/>
</dbReference>
<dbReference type="PANTHER" id="PTHR31286:SF171">
    <property type="entry name" value="CCHC-TYPE DOMAIN-CONTAINING PROTEIN"/>
    <property type="match status" value="1"/>
</dbReference>
<accession>A0A151U320</accession>
<proteinExistence type="predicted"/>
<dbReference type="AlphaFoldDB" id="A0A151U320"/>
<gene>
    <name evidence="1" type="ORF">KK1_006341</name>
</gene>
<keyword evidence="2" id="KW-1185">Reference proteome</keyword>
<name>A0A151U320_CAJCA</name>
<protein>
    <submittedName>
        <fullName evidence="1">Uncharacterized protein</fullName>
    </submittedName>
</protein>
<dbReference type="PANTHER" id="PTHR31286">
    <property type="entry name" value="GLYCINE-RICH CELL WALL STRUCTURAL PROTEIN 1.8-LIKE"/>
    <property type="match status" value="1"/>
</dbReference>